<keyword evidence="1" id="KW-1133">Transmembrane helix</keyword>
<proteinExistence type="predicted"/>
<dbReference type="Pfam" id="PF01066">
    <property type="entry name" value="CDP-OH_P_transf"/>
    <property type="match status" value="1"/>
</dbReference>
<feature type="transmembrane region" description="Helical" evidence="1">
    <location>
        <begin position="30"/>
        <end position="52"/>
    </location>
</feature>
<feature type="transmembrane region" description="Helical" evidence="1">
    <location>
        <begin position="58"/>
        <end position="77"/>
    </location>
</feature>
<dbReference type="GO" id="GO:0016780">
    <property type="term" value="F:phosphotransferase activity, for other substituted phosphate groups"/>
    <property type="evidence" value="ECO:0007669"/>
    <property type="project" value="InterPro"/>
</dbReference>
<dbReference type="EMBL" id="MN739504">
    <property type="protein sequence ID" value="QHT08984.1"/>
    <property type="molecule type" value="Genomic_DNA"/>
</dbReference>
<dbReference type="GO" id="GO:0008654">
    <property type="term" value="P:phospholipid biosynthetic process"/>
    <property type="evidence" value="ECO:0007669"/>
    <property type="project" value="InterPro"/>
</dbReference>
<evidence type="ECO:0000313" key="2">
    <source>
        <dbReference type="EMBL" id="QHT08984.1"/>
    </source>
</evidence>
<keyword evidence="1" id="KW-0472">Membrane</keyword>
<accession>A0A6C0CYW9</accession>
<dbReference type="GO" id="GO:0016020">
    <property type="term" value="C:membrane"/>
    <property type="evidence" value="ECO:0007669"/>
    <property type="project" value="InterPro"/>
</dbReference>
<dbReference type="AlphaFoldDB" id="A0A6C0CYW9"/>
<feature type="transmembrane region" description="Helical" evidence="1">
    <location>
        <begin position="98"/>
        <end position="116"/>
    </location>
</feature>
<evidence type="ECO:0000256" key="1">
    <source>
        <dbReference type="SAM" id="Phobius"/>
    </source>
</evidence>
<protein>
    <recommendedName>
        <fullName evidence="3">CDP-alcohol phosphatidyltransferase</fullName>
    </recommendedName>
</protein>
<organism evidence="2">
    <name type="scientific">viral metagenome</name>
    <dbReference type="NCBI Taxonomy" id="1070528"/>
    <lineage>
        <taxon>unclassified sequences</taxon>
        <taxon>metagenomes</taxon>
        <taxon>organismal metagenomes</taxon>
    </lineage>
</organism>
<dbReference type="InterPro" id="IPR043130">
    <property type="entry name" value="CDP-OH_PTrfase_TM_dom"/>
</dbReference>
<feature type="transmembrane region" description="Helical" evidence="1">
    <location>
        <begin position="122"/>
        <end position="141"/>
    </location>
</feature>
<name>A0A6C0CYW9_9ZZZZ</name>
<dbReference type="Gene3D" id="1.20.120.1760">
    <property type="match status" value="1"/>
</dbReference>
<dbReference type="InterPro" id="IPR000462">
    <property type="entry name" value="CDP-OH_P_trans"/>
</dbReference>
<sequence length="216" mass="25144">MDKKSTNRPNIIEPILNSFKSYVVPRLPSYITTYNLTLISLLWSSLILFAGFKSIKNIKWFYLIILCVFFHIITDILDGAVGRYRNTGAIKWGYFMDHTMDIVLFNSVFLALFIRLPKYRFFIFLISLLIAQMFFTSFLTLDKNGLDISSCNPLFCIGPGDALVILEFLLFYIIQTDGKPNITIFYIIISLLIIINVKKIYEKQQSLHKDDMINKY</sequence>
<keyword evidence="1" id="KW-0812">Transmembrane</keyword>
<reference evidence="2" key="1">
    <citation type="journal article" date="2020" name="Nature">
        <title>Giant virus diversity and host interactions through global metagenomics.</title>
        <authorList>
            <person name="Schulz F."/>
            <person name="Roux S."/>
            <person name="Paez-Espino D."/>
            <person name="Jungbluth S."/>
            <person name="Walsh D.A."/>
            <person name="Denef V.J."/>
            <person name="McMahon K.D."/>
            <person name="Konstantinidis K.T."/>
            <person name="Eloe-Fadrosh E.A."/>
            <person name="Kyrpides N.C."/>
            <person name="Woyke T."/>
        </authorList>
    </citation>
    <scope>NUCLEOTIDE SEQUENCE</scope>
    <source>
        <strain evidence="2">GVMAG-M-3300023109-53</strain>
    </source>
</reference>
<evidence type="ECO:0008006" key="3">
    <source>
        <dbReference type="Google" id="ProtNLM"/>
    </source>
</evidence>
<feature type="transmembrane region" description="Helical" evidence="1">
    <location>
        <begin position="180"/>
        <end position="197"/>
    </location>
</feature>